<comment type="caution">
    <text evidence="3">The sequence shown here is derived from an EMBL/GenBank/DDBJ whole genome shotgun (WGS) entry which is preliminary data.</text>
</comment>
<name>A0A426ZBC3_ENSVE</name>
<feature type="region of interest" description="Disordered" evidence="1">
    <location>
        <begin position="1"/>
        <end position="24"/>
    </location>
</feature>
<dbReference type="AlphaFoldDB" id="A0A426ZBC3"/>
<feature type="transmembrane region" description="Helical" evidence="2">
    <location>
        <begin position="158"/>
        <end position="175"/>
    </location>
</feature>
<keyword evidence="2" id="KW-0472">Membrane</keyword>
<keyword evidence="2" id="KW-0812">Transmembrane</keyword>
<dbReference type="Proteomes" id="UP000287651">
    <property type="component" value="Unassembled WGS sequence"/>
</dbReference>
<accession>A0A426ZBC3</accession>
<reference evidence="3 4" key="1">
    <citation type="journal article" date="2014" name="Agronomy (Basel)">
        <title>A Draft Genome Sequence for Ensete ventricosum, the Drought-Tolerant Tree Against Hunger.</title>
        <authorList>
            <person name="Harrison J."/>
            <person name="Moore K.A."/>
            <person name="Paszkiewicz K."/>
            <person name="Jones T."/>
            <person name="Grant M."/>
            <person name="Ambacheew D."/>
            <person name="Muzemil S."/>
            <person name="Studholme D.J."/>
        </authorList>
    </citation>
    <scope>NUCLEOTIDE SEQUENCE [LARGE SCALE GENOMIC DNA]</scope>
</reference>
<gene>
    <name evidence="3" type="ORF">B296_00039335</name>
</gene>
<dbReference type="EMBL" id="AMZH03007483">
    <property type="protein sequence ID" value="RRT61223.1"/>
    <property type="molecule type" value="Genomic_DNA"/>
</dbReference>
<protein>
    <submittedName>
        <fullName evidence="3">Uncharacterized protein</fullName>
    </submittedName>
</protein>
<proteinExistence type="predicted"/>
<feature type="non-terminal residue" evidence="3">
    <location>
        <position position="1"/>
    </location>
</feature>
<evidence type="ECO:0000256" key="1">
    <source>
        <dbReference type="SAM" id="MobiDB-lite"/>
    </source>
</evidence>
<evidence type="ECO:0000256" key="2">
    <source>
        <dbReference type="SAM" id="Phobius"/>
    </source>
</evidence>
<organism evidence="3 4">
    <name type="scientific">Ensete ventricosum</name>
    <name type="common">Abyssinian banana</name>
    <name type="synonym">Musa ensete</name>
    <dbReference type="NCBI Taxonomy" id="4639"/>
    <lineage>
        <taxon>Eukaryota</taxon>
        <taxon>Viridiplantae</taxon>
        <taxon>Streptophyta</taxon>
        <taxon>Embryophyta</taxon>
        <taxon>Tracheophyta</taxon>
        <taxon>Spermatophyta</taxon>
        <taxon>Magnoliopsida</taxon>
        <taxon>Liliopsida</taxon>
        <taxon>Zingiberales</taxon>
        <taxon>Musaceae</taxon>
        <taxon>Ensete</taxon>
    </lineage>
</organism>
<keyword evidence="2" id="KW-1133">Transmembrane helix</keyword>
<feature type="compositionally biased region" description="Basic and acidic residues" evidence="1">
    <location>
        <begin position="1"/>
        <end position="11"/>
    </location>
</feature>
<evidence type="ECO:0000313" key="4">
    <source>
        <dbReference type="Proteomes" id="UP000287651"/>
    </source>
</evidence>
<sequence length="202" mass="22345">PSIAEGQDRNFLRHRRTHVKLPTPTTSPSATFVTIVVAIRSFLCRCCRRTQLPRPPRSSFKSSSVTVALSFLKFHRHGRLGKAPSTLGILGPWRLLTASVRDRYLSVYNESFDRQNQADPSSHRNIGKKCSDAAASGTVTLGFLGFFCSSFFGAPYPVLLGSARGLHAAVIVLLVRRGRGRPRSGMALRRLRAFCSKESKPF</sequence>
<evidence type="ECO:0000313" key="3">
    <source>
        <dbReference type="EMBL" id="RRT61223.1"/>
    </source>
</evidence>